<name>A0A2P6QSS2_ROSCH</name>
<protein>
    <submittedName>
        <fullName evidence="2">Uncharacterized protein</fullName>
    </submittedName>
</protein>
<organism evidence="2 3">
    <name type="scientific">Rosa chinensis</name>
    <name type="common">China rose</name>
    <dbReference type="NCBI Taxonomy" id="74649"/>
    <lineage>
        <taxon>Eukaryota</taxon>
        <taxon>Viridiplantae</taxon>
        <taxon>Streptophyta</taxon>
        <taxon>Embryophyta</taxon>
        <taxon>Tracheophyta</taxon>
        <taxon>Spermatophyta</taxon>
        <taxon>Magnoliopsida</taxon>
        <taxon>eudicotyledons</taxon>
        <taxon>Gunneridae</taxon>
        <taxon>Pentapetalae</taxon>
        <taxon>rosids</taxon>
        <taxon>fabids</taxon>
        <taxon>Rosales</taxon>
        <taxon>Rosaceae</taxon>
        <taxon>Rosoideae</taxon>
        <taxon>Rosoideae incertae sedis</taxon>
        <taxon>Rosa</taxon>
    </lineage>
</organism>
<dbReference type="EMBL" id="PDCK01000042">
    <property type="protein sequence ID" value="PRQ37225.1"/>
    <property type="molecule type" value="Genomic_DNA"/>
</dbReference>
<dbReference type="Proteomes" id="UP000238479">
    <property type="component" value="Chromosome 4"/>
</dbReference>
<keyword evidence="1" id="KW-0812">Transmembrane</keyword>
<sequence>MKILFCEHKKEKRKKKKEKRKKKKKGYFSITGNFSSTLLNILFYYRFALILFVLRARKN</sequence>
<keyword evidence="1" id="KW-1133">Transmembrane helix</keyword>
<evidence type="ECO:0000256" key="1">
    <source>
        <dbReference type="SAM" id="Phobius"/>
    </source>
</evidence>
<keyword evidence="1" id="KW-0472">Membrane</keyword>
<evidence type="ECO:0000313" key="2">
    <source>
        <dbReference type="EMBL" id="PRQ37225.1"/>
    </source>
</evidence>
<dbReference type="AlphaFoldDB" id="A0A2P6QSS2"/>
<dbReference type="Gramene" id="PRQ37225">
    <property type="protein sequence ID" value="PRQ37225"/>
    <property type="gene ID" value="RchiOBHm_Chr4g0400201"/>
</dbReference>
<keyword evidence="3" id="KW-1185">Reference proteome</keyword>
<feature type="transmembrane region" description="Helical" evidence="1">
    <location>
        <begin position="26"/>
        <end position="54"/>
    </location>
</feature>
<comment type="caution">
    <text evidence="2">The sequence shown here is derived from an EMBL/GenBank/DDBJ whole genome shotgun (WGS) entry which is preliminary data.</text>
</comment>
<accession>A0A2P6QSS2</accession>
<reference evidence="2 3" key="1">
    <citation type="journal article" date="2018" name="Nat. Genet.">
        <title>The Rosa genome provides new insights in the design of modern roses.</title>
        <authorList>
            <person name="Bendahmane M."/>
        </authorList>
    </citation>
    <scope>NUCLEOTIDE SEQUENCE [LARGE SCALE GENOMIC DNA]</scope>
    <source>
        <strain evidence="3">cv. Old Blush</strain>
    </source>
</reference>
<gene>
    <name evidence="2" type="ORF">RchiOBHm_Chr4g0400201</name>
</gene>
<proteinExistence type="predicted"/>
<evidence type="ECO:0000313" key="3">
    <source>
        <dbReference type="Proteomes" id="UP000238479"/>
    </source>
</evidence>